<dbReference type="EMBL" id="LNIX01000046">
    <property type="protein sequence ID" value="OXA38330.1"/>
    <property type="molecule type" value="Genomic_DNA"/>
</dbReference>
<reference evidence="2 3" key="1">
    <citation type="submission" date="2015-12" db="EMBL/GenBank/DDBJ databases">
        <title>The genome of Folsomia candida.</title>
        <authorList>
            <person name="Faddeeva A."/>
            <person name="Derks M.F."/>
            <person name="Anvar Y."/>
            <person name="Smit S."/>
            <person name="Van Straalen N."/>
            <person name="Roelofs D."/>
        </authorList>
    </citation>
    <scope>NUCLEOTIDE SEQUENCE [LARGE SCALE GENOMIC DNA]</scope>
    <source>
        <strain evidence="2 3">VU population</strain>
        <tissue evidence="2">Whole body</tissue>
    </source>
</reference>
<proteinExistence type="predicted"/>
<sequence length="311" mass="33447">MMGNLNLLVVVLSVVGIGMGILFTPLNNSEEQRTFEGWNLDNSIASILVYLFQEHVKPRTVIYKFCEVSGNSSAGWCNLKAALDQDGNGRIVPVCRKHELNGLDVTFLTKKLAAVVSSLDSINAIEVTLLNSNESNTFIDTLRVAAYDGFRAVHRQSKAFRPEDIFAKAGITISSSSGNSDLDEVAVEIKGKGMSSTPSIVIGTVGSTGLRQPTMLSLNGFVLRGGVELNDHVYIFSCATSPCIMNGVMSILIHADVNVLESKLSEANGSNQTMIVIRGLGENKGILGKEQFSSLNGITILTALNFQSLPF</sequence>
<keyword evidence="3" id="KW-1185">Reference proteome</keyword>
<evidence type="ECO:0000256" key="1">
    <source>
        <dbReference type="SAM" id="Phobius"/>
    </source>
</evidence>
<name>A0A226CZU2_FOLCA</name>
<gene>
    <name evidence="2" type="ORF">Fcan01_26817</name>
</gene>
<organism evidence="2 3">
    <name type="scientific">Folsomia candida</name>
    <name type="common">Springtail</name>
    <dbReference type="NCBI Taxonomy" id="158441"/>
    <lineage>
        <taxon>Eukaryota</taxon>
        <taxon>Metazoa</taxon>
        <taxon>Ecdysozoa</taxon>
        <taxon>Arthropoda</taxon>
        <taxon>Hexapoda</taxon>
        <taxon>Collembola</taxon>
        <taxon>Entomobryomorpha</taxon>
        <taxon>Isotomoidea</taxon>
        <taxon>Isotomidae</taxon>
        <taxon>Proisotominae</taxon>
        <taxon>Folsomia</taxon>
    </lineage>
</organism>
<keyword evidence="1" id="KW-1133">Transmembrane helix</keyword>
<evidence type="ECO:0000313" key="3">
    <source>
        <dbReference type="Proteomes" id="UP000198287"/>
    </source>
</evidence>
<evidence type="ECO:0000313" key="2">
    <source>
        <dbReference type="EMBL" id="OXA38330.1"/>
    </source>
</evidence>
<dbReference type="AlphaFoldDB" id="A0A226CZU2"/>
<protein>
    <submittedName>
        <fullName evidence="2">Uncharacterized protein</fullName>
    </submittedName>
</protein>
<keyword evidence="1" id="KW-0812">Transmembrane</keyword>
<keyword evidence="1" id="KW-0472">Membrane</keyword>
<feature type="transmembrane region" description="Helical" evidence="1">
    <location>
        <begin position="7"/>
        <end position="26"/>
    </location>
</feature>
<comment type="caution">
    <text evidence="2">The sequence shown here is derived from an EMBL/GenBank/DDBJ whole genome shotgun (WGS) entry which is preliminary data.</text>
</comment>
<accession>A0A226CZU2</accession>
<dbReference type="Proteomes" id="UP000198287">
    <property type="component" value="Unassembled WGS sequence"/>
</dbReference>